<evidence type="ECO:0000256" key="1">
    <source>
        <dbReference type="ARBA" id="ARBA00004651"/>
    </source>
</evidence>
<dbReference type="RefSeq" id="WP_114899128.1">
    <property type="nucleotide sequence ID" value="NZ_CP031222.1"/>
</dbReference>
<dbReference type="InterPro" id="IPR036259">
    <property type="entry name" value="MFS_trans_sf"/>
</dbReference>
<dbReference type="GO" id="GO:0042910">
    <property type="term" value="F:xenobiotic transmembrane transporter activity"/>
    <property type="evidence" value="ECO:0007669"/>
    <property type="project" value="InterPro"/>
</dbReference>
<comment type="caution">
    <text evidence="8">Lacks conserved residue(s) required for the propagation of feature annotation.</text>
</comment>
<evidence type="ECO:0000256" key="2">
    <source>
        <dbReference type="ARBA" id="ARBA00006236"/>
    </source>
</evidence>
<feature type="transmembrane region" description="Helical" evidence="8">
    <location>
        <begin position="45"/>
        <end position="63"/>
    </location>
</feature>
<feature type="transmembrane region" description="Helical" evidence="8">
    <location>
        <begin position="251"/>
        <end position="272"/>
    </location>
</feature>
<feature type="transmembrane region" description="Helical" evidence="8">
    <location>
        <begin position="306"/>
        <end position="327"/>
    </location>
</feature>
<feature type="transmembrane region" description="Helical" evidence="8">
    <location>
        <begin position="133"/>
        <end position="156"/>
    </location>
</feature>
<dbReference type="Gene3D" id="1.20.1720.10">
    <property type="entry name" value="Multidrug resistance protein D"/>
    <property type="match status" value="1"/>
</dbReference>
<name>A0A345P6V9_9GAMM</name>
<dbReference type="PROSITE" id="PS00216">
    <property type="entry name" value="SUGAR_TRANSPORT_1"/>
    <property type="match status" value="1"/>
</dbReference>
<evidence type="ECO:0000256" key="6">
    <source>
        <dbReference type="ARBA" id="ARBA00022989"/>
    </source>
</evidence>
<dbReference type="OrthoDB" id="9814303at2"/>
<keyword evidence="6 8" id="KW-1133">Transmembrane helix</keyword>
<keyword evidence="3 8" id="KW-0813">Transport</keyword>
<dbReference type="GO" id="GO:1990961">
    <property type="term" value="P:xenobiotic detoxification by transmembrane export across the plasma membrane"/>
    <property type="evidence" value="ECO:0007669"/>
    <property type="project" value="InterPro"/>
</dbReference>
<feature type="transmembrane region" description="Helical" evidence="8">
    <location>
        <begin position="100"/>
        <end position="121"/>
    </location>
</feature>
<sequence length="410" mass="44695">MSGIHSREFALLMALLMSVVSFSIDATLPALGQIGLNFGVQDNRIQWVITCIFAGMTIGQLIAGPLSDAIGRKRILFSGIAIYFLGSLLCYFTTSFELFLLGRFIQGLGVSGPYITAISVVRDKYSGAQMAKVMSIIMMVFMVAPAIAPSIGQLIISLAGWHTIFLVYIIYALTVGGWIALRLEETLPPSHRIPLKLKAFEHGFIEVVSNRTTMSYLLCTGLCFGGLIAYLGSSQQIFMQQFGLSGQRFSLYFALLAFFMGVASFVNSRIVARFGMRTVCIGAMLVITLVSLLFLLVQITGVHIDLWMFIAYASLLFFAFGLMFGNLNAIAMEPMGHVAGMASAIIGAVSSILSLVLATIIGQLYDNTLVPITSGFFVLCALSSFVIYNEMRWYAKQPKETAPSVDVNHS</sequence>
<organism evidence="10 11">
    <name type="scientific">Aquirhabdus parva</name>
    <dbReference type="NCBI Taxonomy" id="2283318"/>
    <lineage>
        <taxon>Bacteria</taxon>
        <taxon>Pseudomonadati</taxon>
        <taxon>Pseudomonadota</taxon>
        <taxon>Gammaproteobacteria</taxon>
        <taxon>Moraxellales</taxon>
        <taxon>Moraxellaceae</taxon>
        <taxon>Aquirhabdus</taxon>
    </lineage>
</organism>
<proteinExistence type="inferred from homology"/>
<evidence type="ECO:0000256" key="5">
    <source>
        <dbReference type="ARBA" id="ARBA00022692"/>
    </source>
</evidence>
<keyword evidence="4" id="KW-1003">Cell membrane</keyword>
<evidence type="ECO:0000256" key="3">
    <source>
        <dbReference type="ARBA" id="ARBA00022448"/>
    </source>
</evidence>
<dbReference type="CDD" id="cd17320">
    <property type="entry name" value="MFS_MdfA_MDR_like"/>
    <property type="match status" value="1"/>
</dbReference>
<dbReference type="SUPFAM" id="SSF103473">
    <property type="entry name" value="MFS general substrate transporter"/>
    <property type="match status" value="1"/>
</dbReference>
<evidence type="ECO:0000256" key="4">
    <source>
        <dbReference type="ARBA" id="ARBA00022475"/>
    </source>
</evidence>
<evidence type="ECO:0000256" key="7">
    <source>
        <dbReference type="ARBA" id="ARBA00023136"/>
    </source>
</evidence>
<comment type="subcellular location">
    <subcellularLocation>
        <location evidence="8">Cell inner membrane</location>
        <topology evidence="8">Multi-pass membrane protein</topology>
    </subcellularLocation>
    <subcellularLocation>
        <location evidence="1">Cell membrane</location>
        <topology evidence="1">Multi-pass membrane protein</topology>
    </subcellularLocation>
</comment>
<feature type="transmembrane region" description="Helical" evidence="8">
    <location>
        <begin position="214"/>
        <end position="231"/>
    </location>
</feature>
<feature type="transmembrane region" description="Helical" evidence="8">
    <location>
        <begin position="339"/>
        <end position="362"/>
    </location>
</feature>
<dbReference type="InterPro" id="IPR004812">
    <property type="entry name" value="Efflux_drug-R_Bcr/CmlA"/>
</dbReference>
<dbReference type="EMBL" id="CP031222">
    <property type="protein sequence ID" value="AXI03018.1"/>
    <property type="molecule type" value="Genomic_DNA"/>
</dbReference>
<evidence type="ECO:0000313" key="10">
    <source>
        <dbReference type="EMBL" id="AXI03018.1"/>
    </source>
</evidence>
<dbReference type="KEGG" id="mbah:HYN46_09300"/>
<dbReference type="PANTHER" id="PTHR43124:SF3">
    <property type="entry name" value="CHLORAMPHENICOL EFFLUX PUMP RV0191"/>
    <property type="match status" value="1"/>
</dbReference>
<dbReference type="AlphaFoldDB" id="A0A345P6V9"/>
<evidence type="ECO:0000259" key="9">
    <source>
        <dbReference type="PROSITE" id="PS50850"/>
    </source>
</evidence>
<dbReference type="PANTHER" id="PTHR43124">
    <property type="entry name" value="PURINE EFFLUX PUMP PBUE"/>
    <property type="match status" value="1"/>
</dbReference>
<dbReference type="InterPro" id="IPR005829">
    <property type="entry name" value="Sugar_transporter_CS"/>
</dbReference>
<feature type="transmembrane region" description="Helical" evidence="8">
    <location>
        <begin position="162"/>
        <end position="181"/>
    </location>
</feature>
<protein>
    <recommendedName>
        <fullName evidence="8">Bcr/CflA family efflux transporter</fullName>
    </recommendedName>
</protein>
<evidence type="ECO:0000256" key="8">
    <source>
        <dbReference type="RuleBase" id="RU365088"/>
    </source>
</evidence>
<keyword evidence="11" id="KW-1185">Reference proteome</keyword>
<keyword evidence="5 8" id="KW-0812">Transmembrane</keyword>
<feature type="transmembrane region" description="Helical" evidence="8">
    <location>
        <begin position="368"/>
        <end position="388"/>
    </location>
</feature>
<keyword evidence="8" id="KW-0997">Cell inner membrane</keyword>
<dbReference type="NCBIfam" id="TIGR00710">
    <property type="entry name" value="efflux_Bcr_CflA"/>
    <property type="match status" value="1"/>
</dbReference>
<evidence type="ECO:0000313" key="11">
    <source>
        <dbReference type="Proteomes" id="UP000253940"/>
    </source>
</evidence>
<keyword evidence="7 8" id="KW-0472">Membrane</keyword>
<dbReference type="Pfam" id="PF07690">
    <property type="entry name" value="MFS_1"/>
    <property type="match status" value="1"/>
</dbReference>
<reference evidence="10 11" key="1">
    <citation type="submission" date="2018-07" db="EMBL/GenBank/DDBJ databases">
        <title>Genome sequencing of Moraxellaceae gen. HYN0046.</title>
        <authorList>
            <person name="Kim M."/>
            <person name="Yi H."/>
        </authorList>
    </citation>
    <scope>NUCLEOTIDE SEQUENCE [LARGE SCALE GENOMIC DNA]</scope>
    <source>
        <strain evidence="10 11">HYN0046</strain>
    </source>
</reference>
<dbReference type="InterPro" id="IPR011701">
    <property type="entry name" value="MFS"/>
</dbReference>
<dbReference type="PROSITE" id="PS50850">
    <property type="entry name" value="MFS"/>
    <property type="match status" value="1"/>
</dbReference>
<comment type="similarity">
    <text evidence="2 8">Belongs to the major facilitator superfamily. Bcr/CmlA family.</text>
</comment>
<feature type="transmembrane region" description="Helical" evidence="8">
    <location>
        <begin position="279"/>
        <end position="300"/>
    </location>
</feature>
<dbReference type="Proteomes" id="UP000253940">
    <property type="component" value="Chromosome"/>
</dbReference>
<feature type="domain" description="Major facilitator superfamily (MFS) profile" evidence="9">
    <location>
        <begin position="9"/>
        <end position="392"/>
    </location>
</feature>
<dbReference type="InterPro" id="IPR050189">
    <property type="entry name" value="MFS_Efflux_Transporters"/>
</dbReference>
<dbReference type="InterPro" id="IPR020846">
    <property type="entry name" value="MFS_dom"/>
</dbReference>
<accession>A0A345P6V9</accession>
<gene>
    <name evidence="10" type="ORF">HYN46_09300</name>
</gene>
<feature type="transmembrane region" description="Helical" evidence="8">
    <location>
        <begin position="75"/>
        <end position="94"/>
    </location>
</feature>
<dbReference type="GO" id="GO:0005886">
    <property type="term" value="C:plasma membrane"/>
    <property type="evidence" value="ECO:0007669"/>
    <property type="project" value="UniProtKB-SubCell"/>
</dbReference>